<sequence>MGAEIQRVKDSIDYANNLKPLEEIQLSSQVCDSIQTLASYEVMTLQHASSFIIEFSDCPDRIEMDISCIQDII</sequence>
<dbReference type="AlphaFoldDB" id="V6LK30"/>
<gene>
    <name evidence="1" type="ORF">SS50377_15201</name>
</gene>
<organism evidence="1">
    <name type="scientific">Spironucleus salmonicida</name>
    <dbReference type="NCBI Taxonomy" id="348837"/>
    <lineage>
        <taxon>Eukaryota</taxon>
        <taxon>Metamonada</taxon>
        <taxon>Diplomonadida</taxon>
        <taxon>Hexamitidae</taxon>
        <taxon>Hexamitinae</taxon>
        <taxon>Spironucleus</taxon>
    </lineage>
</organism>
<dbReference type="EMBL" id="KI546102">
    <property type="protein sequence ID" value="EST44907.1"/>
    <property type="molecule type" value="Genomic_DNA"/>
</dbReference>
<name>V6LK30_9EUKA</name>
<evidence type="ECO:0000313" key="1">
    <source>
        <dbReference type="EMBL" id="EST44907.1"/>
    </source>
</evidence>
<accession>V6LK30</accession>
<proteinExistence type="predicted"/>
<protein>
    <submittedName>
        <fullName evidence="1">Uncharacterized protein</fullName>
    </submittedName>
</protein>
<reference evidence="1" key="1">
    <citation type="journal article" date="2014" name="PLoS Genet.">
        <title>The Genome of Spironucleus salmonicida Highlights a Fish Pathogen Adapted to Fluctuating Environments.</title>
        <authorList>
            <person name="Xu F."/>
            <person name="Jerlstrom-Hultqvist J."/>
            <person name="Einarsson E."/>
            <person name="Astvaldsson A."/>
            <person name="Svard S.G."/>
            <person name="Andersson J.O."/>
        </authorList>
    </citation>
    <scope>NUCLEOTIDE SEQUENCE</scope>
</reference>